<evidence type="ECO:0000313" key="4">
    <source>
        <dbReference type="Proteomes" id="UP001589718"/>
    </source>
</evidence>
<evidence type="ECO:0008006" key="5">
    <source>
        <dbReference type="Google" id="ProtNLM"/>
    </source>
</evidence>
<keyword evidence="2" id="KW-0732">Signal</keyword>
<dbReference type="EMBL" id="JBHMCR010000006">
    <property type="protein sequence ID" value="MFB9520782.1"/>
    <property type="molecule type" value="Genomic_DNA"/>
</dbReference>
<dbReference type="Proteomes" id="UP001589718">
    <property type="component" value="Unassembled WGS sequence"/>
</dbReference>
<evidence type="ECO:0000256" key="1">
    <source>
        <dbReference type="SAM" id="MobiDB-lite"/>
    </source>
</evidence>
<name>A0ABV5PC63_STRCM</name>
<keyword evidence="4" id="KW-1185">Reference proteome</keyword>
<evidence type="ECO:0000256" key="2">
    <source>
        <dbReference type="SAM" id="SignalP"/>
    </source>
</evidence>
<feature type="region of interest" description="Disordered" evidence="1">
    <location>
        <begin position="691"/>
        <end position="743"/>
    </location>
</feature>
<feature type="chain" id="PRO_5045257884" description="Secreted protein" evidence="2">
    <location>
        <begin position="40"/>
        <end position="743"/>
    </location>
</feature>
<organism evidence="3 4">
    <name type="scientific">Streptomyces cremeus</name>
    <dbReference type="NCBI Taxonomy" id="66881"/>
    <lineage>
        <taxon>Bacteria</taxon>
        <taxon>Bacillati</taxon>
        <taxon>Actinomycetota</taxon>
        <taxon>Actinomycetes</taxon>
        <taxon>Kitasatosporales</taxon>
        <taxon>Streptomycetaceae</taxon>
        <taxon>Streptomyces</taxon>
    </lineage>
</organism>
<gene>
    <name evidence="3" type="ORF">ACFFTU_12545</name>
</gene>
<accession>A0ABV5PC63</accession>
<comment type="caution">
    <text evidence="3">The sequence shown here is derived from an EMBL/GenBank/DDBJ whole genome shotgun (WGS) entry which is preliminary data.</text>
</comment>
<feature type="compositionally biased region" description="Low complexity" evidence="1">
    <location>
        <begin position="691"/>
        <end position="711"/>
    </location>
</feature>
<reference evidence="3 4" key="1">
    <citation type="submission" date="2024-09" db="EMBL/GenBank/DDBJ databases">
        <authorList>
            <person name="Sun Q."/>
            <person name="Mori K."/>
        </authorList>
    </citation>
    <scope>NUCLEOTIDE SEQUENCE [LARGE SCALE GENOMIC DNA]</scope>
    <source>
        <strain evidence="3 4">JCM 4362</strain>
    </source>
</reference>
<feature type="signal peptide" evidence="2">
    <location>
        <begin position="1"/>
        <end position="39"/>
    </location>
</feature>
<dbReference type="RefSeq" id="WP_380836967.1">
    <property type="nucleotide sequence ID" value="NZ_BAAAXE010000013.1"/>
</dbReference>
<evidence type="ECO:0000313" key="3">
    <source>
        <dbReference type="EMBL" id="MFB9520782.1"/>
    </source>
</evidence>
<sequence length="743" mass="78292">MAYAKNTWGATRAGRAGAAIASAGLLVAVMTAAPTGAVAAEAAPAPRIDLKVLVVDDGGEAVAAVTDELRSTGVPFTTVKLGQAGRPVINAAFLSDTVSGRARARFQGVVLPNEAPFGAGSAESAALTAYEKTFGIRQVDAYTWSHPGVGLDYTDQQGYAGPLDGVDAAVTAAGRAGPFKYLDGPLKFEDNSPSVVESYGYAGRPRAGYTSYLDIPVADGASRASLVGEYTADGRSELVVTFAYNKYQKQFRVLARGVVDWLTQGVHLGQSRNYFSVHVDDVFAPDARWNSRLNCTPGDFDCAGGENESENPIRMTAADAQYAAQWQKRSGFLLDLVHNAGAGEEWKAGHGGTDALTGQLVADRAQYRWINHTYTHPFLGCAQDNTVVPWKCATDAAGTTLWMSRAEISKQISDNHKWAVAKGIPVDRSELVTGEHSGLRTLPQQPADNPNLAGALADNGVKWIASDASREPQQRGAGAALTVPRHPMNVYYNVGTAAEMADEYNWLYTSRADGGSGACEDNPLSTCLDEPLDVETGYAAYIVPQEARTALNHVVANDPRPHYVHQSNLAEEKLLYPVLDKTLADYRALFADNTPVVNPRQKDVGVEFTRRAAWDKALAGNKVTAHRIGDTVTVQAPSGVVAPITAPAGTRKQLLLGTGAFGTAYAGALSGWDAPAALQSAVTLKLPAASAPAPAAPAPATKIPATKAPATRVPALRAPVAKVTPAAPPAPVQPLVPQERAGH</sequence>
<proteinExistence type="predicted"/>
<protein>
    <recommendedName>
        <fullName evidence="5">Secreted protein</fullName>
    </recommendedName>
</protein>